<organism evidence="7 8">
    <name type="scientific">Orbilia oligospora</name>
    <name type="common">Nematode-trapping fungus</name>
    <name type="synonym">Arthrobotrys oligospora</name>
    <dbReference type="NCBI Taxonomy" id="2813651"/>
    <lineage>
        <taxon>Eukaryota</taxon>
        <taxon>Fungi</taxon>
        <taxon>Dikarya</taxon>
        <taxon>Ascomycota</taxon>
        <taxon>Pezizomycotina</taxon>
        <taxon>Orbiliomycetes</taxon>
        <taxon>Orbiliales</taxon>
        <taxon>Orbiliaceae</taxon>
        <taxon>Orbilia</taxon>
    </lineage>
</organism>
<keyword evidence="5" id="KW-0496">Mitochondrion</keyword>
<evidence type="ECO:0000256" key="6">
    <source>
        <dbReference type="ARBA" id="ARBA00023136"/>
    </source>
</evidence>
<proteinExistence type="predicted"/>
<dbReference type="InterPro" id="IPR052374">
    <property type="entry name" value="SERAC1"/>
</dbReference>
<evidence type="ECO:0000256" key="2">
    <source>
        <dbReference type="ARBA" id="ARBA00004240"/>
    </source>
</evidence>
<comment type="subcellular location">
    <subcellularLocation>
        <location evidence="2">Endoplasmic reticulum</location>
    </subcellularLocation>
    <subcellularLocation>
        <location evidence="3">Membrane</location>
    </subcellularLocation>
    <subcellularLocation>
        <location evidence="1">Mitochondrion</location>
    </subcellularLocation>
</comment>
<evidence type="ECO:0000256" key="4">
    <source>
        <dbReference type="ARBA" id="ARBA00022824"/>
    </source>
</evidence>
<dbReference type="SUPFAM" id="SSF53474">
    <property type="entry name" value="alpha/beta-Hydrolases"/>
    <property type="match status" value="1"/>
</dbReference>
<keyword evidence="6" id="KW-0472">Membrane</keyword>
<dbReference type="InterPro" id="IPR029058">
    <property type="entry name" value="AB_hydrolase_fold"/>
</dbReference>
<evidence type="ECO:0000313" key="8">
    <source>
        <dbReference type="Proteomes" id="UP000480548"/>
    </source>
</evidence>
<dbReference type="PANTHER" id="PTHR48182:SF2">
    <property type="entry name" value="PROTEIN SERAC1"/>
    <property type="match status" value="1"/>
</dbReference>
<dbReference type="GO" id="GO:0005739">
    <property type="term" value="C:mitochondrion"/>
    <property type="evidence" value="ECO:0007669"/>
    <property type="project" value="UniProtKB-SubCell"/>
</dbReference>
<name>A0A7C8NT56_ORBOL</name>
<reference evidence="7 8" key="1">
    <citation type="submission" date="2019-06" db="EMBL/GenBank/DDBJ databases">
        <authorList>
            <person name="Palmer J.M."/>
        </authorList>
    </citation>
    <scope>NUCLEOTIDE SEQUENCE [LARGE SCALE GENOMIC DNA]</scope>
    <source>
        <strain evidence="7 8">TWF703</strain>
    </source>
</reference>
<dbReference type="PANTHER" id="PTHR48182">
    <property type="entry name" value="PROTEIN SERAC1"/>
    <property type="match status" value="1"/>
</dbReference>
<dbReference type="GO" id="GO:0005783">
    <property type="term" value="C:endoplasmic reticulum"/>
    <property type="evidence" value="ECO:0007669"/>
    <property type="project" value="UniProtKB-SubCell"/>
</dbReference>
<dbReference type="GO" id="GO:0016020">
    <property type="term" value="C:membrane"/>
    <property type="evidence" value="ECO:0007669"/>
    <property type="project" value="UniProtKB-SubCell"/>
</dbReference>
<sequence>MVFGYDTKYGSKAQFWIEDYVNILLTELNKARRREEERKRPLVLMGHSFGGTVLTHAYVTASEDEKYKDLYDSITDIFFFGVPFASIKLDDVRSMLEDNKELSGQGRWIGGQGRELVNYIDYETARLTKTTRTFMKKVPENRTYIHSFYETHKTPEVIKNLRLVVQERSVELGITDFEETMAAEADHSTIVKLSSLQDKTYTTVRDRLIETLQRLESPAHVEWPLVSPEAAKIARNLKTCNKNITQALAIDQSIQIQKFNRKLDFRTLPTAEKAEYTTQLANYINNITPSIQKIIEQYPQIASINHKEQFNQLIFNLLSELADVSQLSQQSSLPTKVVLVIDTLDECGRE</sequence>
<dbReference type="EMBL" id="WIQZ01000029">
    <property type="protein sequence ID" value="KAF3136376.1"/>
    <property type="molecule type" value="Genomic_DNA"/>
</dbReference>
<keyword evidence="4" id="KW-0256">Endoplasmic reticulum</keyword>
<protein>
    <submittedName>
        <fullName evidence="7">Uncharacterized protein</fullName>
    </submittedName>
</protein>
<evidence type="ECO:0000313" key="7">
    <source>
        <dbReference type="EMBL" id="KAF3136376.1"/>
    </source>
</evidence>
<accession>A0A7C8NT56</accession>
<evidence type="ECO:0000256" key="1">
    <source>
        <dbReference type="ARBA" id="ARBA00004173"/>
    </source>
</evidence>
<dbReference type="AlphaFoldDB" id="A0A7C8NT56"/>
<evidence type="ECO:0000256" key="5">
    <source>
        <dbReference type="ARBA" id="ARBA00023128"/>
    </source>
</evidence>
<dbReference type="Proteomes" id="UP000480548">
    <property type="component" value="Unassembled WGS sequence"/>
</dbReference>
<gene>
    <name evidence="7" type="ORF">TWF703_005485</name>
</gene>
<comment type="caution">
    <text evidence="7">The sequence shown here is derived from an EMBL/GenBank/DDBJ whole genome shotgun (WGS) entry which is preliminary data.</text>
</comment>
<evidence type="ECO:0000256" key="3">
    <source>
        <dbReference type="ARBA" id="ARBA00004370"/>
    </source>
</evidence>